<evidence type="ECO:0000256" key="7">
    <source>
        <dbReference type="ARBA" id="ARBA00023033"/>
    </source>
</evidence>
<feature type="binding site" description="axial binding residue" evidence="8">
    <location>
        <position position="274"/>
    </location>
    <ligand>
        <name>heme</name>
        <dbReference type="ChEBI" id="CHEBI:30413"/>
    </ligand>
    <ligandPart>
        <name>Fe</name>
        <dbReference type="ChEBI" id="CHEBI:18248"/>
    </ligandPart>
</feature>
<accession>A0A9Q0L6E8</accession>
<keyword evidence="4 8" id="KW-0479">Metal-binding</keyword>
<evidence type="ECO:0000256" key="4">
    <source>
        <dbReference type="ARBA" id="ARBA00022723"/>
    </source>
</evidence>
<evidence type="ECO:0000256" key="3">
    <source>
        <dbReference type="ARBA" id="ARBA00022617"/>
    </source>
</evidence>
<evidence type="ECO:0000256" key="9">
    <source>
        <dbReference type="RuleBase" id="RU000461"/>
    </source>
</evidence>
<dbReference type="AlphaFoldDB" id="A0A9Q0L6E8"/>
<dbReference type="SUPFAM" id="SSF48264">
    <property type="entry name" value="Cytochrome P450"/>
    <property type="match status" value="1"/>
</dbReference>
<dbReference type="InterPro" id="IPR001128">
    <property type="entry name" value="Cyt_P450"/>
</dbReference>
<dbReference type="InterPro" id="IPR017972">
    <property type="entry name" value="Cyt_P450_CS"/>
</dbReference>
<dbReference type="Proteomes" id="UP001141806">
    <property type="component" value="Unassembled WGS sequence"/>
</dbReference>
<dbReference type="PRINTS" id="PR00463">
    <property type="entry name" value="EP450I"/>
</dbReference>
<dbReference type="InterPro" id="IPR036396">
    <property type="entry name" value="Cyt_P450_sf"/>
</dbReference>
<evidence type="ECO:0000256" key="5">
    <source>
        <dbReference type="ARBA" id="ARBA00023002"/>
    </source>
</evidence>
<comment type="similarity">
    <text evidence="2 9">Belongs to the cytochrome P450 family.</text>
</comment>
<evidence type="ECO:0000313" key="10">
    <source>
        <dbReference type="EMBL" id="KAJ4982434.1"/>
    </source>
</evidence>
<organism evidence="10 11">
    <name type="scientific">Protea cynaroides</name>
    <dbReference type="NCBI Taxonomy" id="273540"/>
    <lineage>
        <taxon>Eukaryota</taxon>
        <taxon>Viridiplantae</taxon>
        <taxon>Streptophyta</taxon>
        <taxon>Embryophyta</taxon>
        <taxon>Tracheophyta</taxon>
        <taxon>Spermatophyta</taxon>
        <taxon>Magnoliopsida</taxon>
        <taxon>Proteales</taxon>
        <taxon>Proteaceae</taxon>
        <taxon>Protea</taxon>
    </lineage>
</organism>
<gene>
    <name evidence="10" type="ORF">NE237_033271</name>
</gene>
<name>A0A9Q0L6E8_9MAGN</name>
<dbReference type="PANTHER" id="PTHR47951:SF7">
    <property type="entry name" value="FLAVONOID 3',5'-HYDROXYLASE-LIKE ISOFORM X1"/>
    <property type="match status" value="1"/>
</dbReference>
<dbReference type="InterPro" id="IPR002401">
    <property type="entry name" value="Cyt_P450_E_grp-I"/>
</dbReference>
<sequence length="336" mass="37908">MLSREDKVSISVQLRPIIKKMIALVAKPNICDMLPILAPLDVQGIRSKGKELSSEVDRIVASIIDKRRDKDDVVDDDDDEIEGKRSKDTNETKDFLQILLELKKQGEATSLTMAHIKNLFLALCKFDRDAIAGATDSTSINVEWAMAELMLHPGELRKAKEELDQVVGMNNIVEESHLSKLPYLDAVLKEAHRLHPVVPLLVPHRSSADCTVGGYTVPKGSTVFINVWKMHRDPNEWENPSDFIPERFLADSDNHDYKGNNFNYLPFGSGRRICVGIPLATKMALYVVASLLHSFEWEMLRNEQLELLDKYRILAKIATPLVITPTPRLPNAELYS</sequence>
<keyword evidence="7 9" id="KW-0503">Monooxygenase</keyword>
<dbReference type="OrthoDB" id="2789670at2759"/>
<dbReference type="Gene3D" id="1.10.630.10">
    <property type="entry name" value="Cytochrome P450"/>
    <property type="match status" value="1"/>
</dbReference>
<comment type="cofactor">
    <cofactor evidence="1 8">
        <name>heme</name>
        <dbReference type="ChEBI" id="CHEBI:30413"/>
    </cofactor>
</comment>
<keyword evidence="5 9" id="KW-0560">Oxidoreductase</keyword>
<dbReference type="PRINTS" id="PR00385">
    <property type="entry name" value="P450"/>
</dbReference>
<dbReference type="EMBL" id="JAMYWD010000001">
    <property type="protein sequence ID" value="KAJ4982434.1"/>
    <property type="molecule type" value="Genomic_DNA"/>
</dbReference>
<dbReference type="GO" id="GO:0016705">
    <property type="term" value="F:oxidoreductase activity, acting on paired donors, with incorporation or reduction of molecular oxygen"/>
    <property type="evidence" value="ECO:0007669"/>
    <property type="project" value="InterPro"/>
</dbReference>
<evidence type="ECO:0000256" key="6">
    <source>
        <dbReference type="ARBA" id="ARBA00023004"/>
    </source>
</evidence>
<evidence type="ECO:0000256" key="1">
    <source>
        <dbReference type="ARBA" id="ARBA00001971"/>
    </source>
</evidence>
<reference evidence="10" key="1">
    <citation type="journal article" date="2023" name="Plant J.">
        <title>The genome of the king protea, Protea cynaroides.</title>
        <authorList>
            <person name="Chang J."/>
            <person name="Duong T.A."/>
            <person name="Schoeman C."/>
            <person name="Ma X."/>
            <person name="Roodt D."/>
            <person name="Barker N."/>
            <person name="Li Z."/>
            <person name="Van de Peer Y."/>
            <person name="Mizrachi E."/>
        </authorList>
    </citation>
    <scope>NUCLEOTIDE SEQUENCE</scope>
    <source>
        <tissue evidence="10">Young leaves</tissue>
    </source>
</reference>
<dbReference type="FunFam" id="1.10.630.10:FF:000126">
    <property type="entry name" value="Predicted protein"/>
    <property type="match status" value="1"/>
</dbReference>
<evidence type="ECO:0008006" key="12">
    <source>
        <dbReference type="Google" id="ProtNLM"/>
    </source>
</evidence>
<dbReference type="PANTHER" id="PTHR47951">
    <property type="entry name" value="OS08G0547900 PROTEIN"/>
    <property type="match status" value="1"/>
</dbReference>
<dbReference type="GO" id="GO:0005506">
    <property type="term" value="F:iron ion binding"/>
    <property type="evidence" value="ECO:0007669"/>
    <property type="project" value="InterPro"/>
</dbReference>
<keyword evidence="11" id="KW-1185">Reference proteome</keyword>
<evidence type="ECO:0000313" key="11">
    <source>
        <dbReference type="Proteomes" id="UP001141806"/>
    </source>
</evidence>
<proteinExistence type="inferred from homology"/>
<dbReference type="PROSITE" id="PS00086">
    <property type="entry name" value="CYTOCHROME_P450"/>
    <property type="match status" value="1"/>
</dbReference>
<comment type="caution">
    <text evidence="10">The sequence shown here is derived from an EMBL/GenBank/DDBJ whole genome shotgun (WGS) entry which is preliminary data.</text>
</comment>
<dbReference type="GO" id="GO:0004497">
    <property type="term" value="F:monooxygenase activity"/>
    <property type="evidence" value="ECO:0007669"/>
    <property type="project" value="UniProtKB-KW"/>
</dbReference>
<protein>
    <recommendedName>
        <fullName evidence="12">Cytochrome P450</fullName>
    </recommendedName>
</protein>
<dbReference type="Pfam" id="PF00067">
    <property type="entry name" value="p450"/>
    <property type="match status" value="1"/>
</dbReference>
<keyword evidence="3 8" id="KW-0349">Heme</keyword>
<evidence type="ECO:0000256" key="8">
    <source>
        <dbReference type="PIRSR" id="PIRSR602401-1"/>
    </source>
</evidence>
<dbReference type="GO" id="GO:0020037">
    <property type="term" value="F:heme binding"/>
    <property type="evidence" value="ECO:0007669"/>
    <property type="project" value="InterPro"/>
</dbReference>
<keyword evidence="6 8" id="KW-0408">Iron</keyword>
<evidence type="ECO:0000256" key="2">
    <source>
        <dbReference type="ARBA" id="ARBA00010617"/>
    </source>
</evidence>